<evidence type="ECO:0000313" key="2">
    <source>
        <dbReference type="EMBL" id="BAK33271.1"/>
    </source>
</evidence>
<dbReference type="STRING" id="1032480.MLP_02570"/>
<dbReference type="KEGG" id="mph:MLP_02570"/>
<dbReference type="EMBL" id="AP012204">
    <property type="protein sequence ID" value="BAK33271.1"/>
    <property type="molecule type" value="Genomic_DNA"/>
</dbReference>
<dbReference type="SUPFAM" id="SSF47336">
    <property type="entry name" value="ACP-like"/>
    <property type="match status" value="1"/>
</dbReference>
<evidence type="ECO:0000259" key="1">
    <source>
        <dbReference type="Pfam" id="PF00550"/>
    </source>
</evidence>
<proteinExistence type="predicted"/>
<dbReference type="HOGENOM" id="CLU_2634125_0_0_11"/>
<sequence length="77" mass="8230">MNENDFKQALAQFSRKPAEELAMSDDLTAIGVDSIDVFEFTMNVEDAIGSSVDVSKAVTSVQDLYDCVVEATGVGGH</sequence>
<dbReference type="InterPro" id="IPR036736">
    <property type="entry name" value="ACP-like_sf"/>
</dbReference>
<keyword evidence="3" id="KW-1185">Reference proteome</keyword>
<name>F5XHX6_MICPN</name>
<organism evidence="2 3">
    <name type="scientific">Microlunatus phosphovorus (strain ATCC 700054 / DSM 10555 / JCM 9379 / NBRC 101784 / NCIMB 13414 / VKM Ac-1990 / NM-1)</name>
    <dbReference type="NCBI Taxonomy" id="1032480"/>
    <lineage>
        <taxon>Bacteria</taxon>
        <taxon>Bacillati</taxon>
        <taxon>Actinomycetota</taxon>
        <taxon>Actinomycetes</taxon>
        <taxon>Propionibacteriales</taxon>
        <taxon>Propionibacteriaceae</taxon>
        <taxon>Microlunatus</taxon>
    </lineage>
</organism>
<gene>
    <name evidence="2" type="ordered locus">MLP_02570</name>
</gene>
<evidence type="ECO:0000313" key="3">
    <source>
        <dbReference type="Proteomes" id="UP000007947"/>
    </source>
</evidence>
<dbReference type="RefSeq" id="WP_013861160.1">
    <property type="nucleotide sequence ID" value="NC_015635.1"/>
</dbReference>
<dbReference type="AlphaFoldDB" id="F5XHX6"/>
<dbReference type="Pfam" id="PF00550">
    <property type="entry name" value="PP-binding"/>
    <property type="match status" value="1"/>
</dbReference>
<protein>
    <recommendedName>
        <fullName evidence="1">Carrier domain-containing protein</fullName>
    </recommendedName>
</protein>
<reference evidence="2 3" key="1">
    <citation type="submission" date="2011-05" db="EMBL/GenBank/DDBJ databases">
        <title>Whole genome sequence of Microlunatus phosphovorus NM-1.</title>
        <authorList>
            <person name="Hosoyama A."/>
            <person name="Sasaki K."/>
            <person name="Harada T."/>
            <person name="Igarashi R."/>
            <person name="Kawakoshi A."/>
            <person name="Sasagawa M."/>
            <person name="Fukada J."/>
            <person name="Nakamura S."/>
            <person name="Katano Y."/>
            <person name="Hanada S."/>
            <person name="Kamagata Y."/>
            <person name="Nakamura N."/>
            <person name="Yamazaki S."/>
            <person name="Fujita N."/>
        </authorList>
    </citation>
    <scope>NUCLEOTIDE SEQUENCE [LARGE SCALE GENOMIC DNA]</scope>
    <source>
        <strain evidence="3">ATCC 700054 / DSM 10555 / JCM 9379 / NBRC 101784 / NCIMB 13414 / VKM Ac-1990 / NM-1</strain>
    </source>
</reference>
<dbReference type="OrthoDB" id="5194670at2"/>
<feature type="domain" description="Carrier" evidence="1">
    <location>
        <begin position="6"/>
        <end position="67"/>
    </location>
</feature>
<dbReference type="Gene3D" id="1.10.1200.10">
    <property type="entry name" value="ACP-like"/>
    <property type="match status" value="1"/>
</dbReference>
<accession>F5XHX6</accession>
<dbReference type="InterPro" id="IPR009081">
    <property type="entry name" value="PP-bd_ACP"/>
</dbReference>
<dbReference type="Proteomes" id="UP000007947">
    <property type="component" value="Chromosome"/>
</dbReference>
<dbReference type="eggNOG" id="COG0236">
    <property type="taxonomic scope" value="Bacteria"/>
</dbReference>